<dbReference type="InterPro" id="IPR013149">
    <property type="entry name" value="ADH-like_C"/>
</dbReference>
<organism evidence="7 8">
    <name type="scientific">Neoroseomonas terrae</name>
    <dbReference type="NCBI Taxonomy" id="424799"/>
    <lineage>
        <taxon>Bacteria</taxon>
        <taxon>Pseudomonadati</taxon>
        <taxon>Pseudomonadota</taxon>
        <taxon>Alphaproteobacteria</taxon>
        <taxon>Acetobacterales</taxon>
        <taxon>Acetobacteraceae</taxon>
        <taxon>Neoroseomonas</taxon>
    </lineage>
</organism>
<dbReference type="PANTHER" id="PTHR42813">
    <property type="entry name" value="ZINC-TYPE ALCOHOL DEHYDROGENASE-LIKE"/>
    <property type="match status" value="1"/>
</dbReference>
<feature type="transmembrane region" description="Helical" evidence="4">
    <location>
        <begin position="188"/>
        <end position="208"/>
    </location>
</feature>
<feature type="domain" description="Alcohol dehydrogenase-like N-terminal" evidence="6">
    <location>
        <begin position="27"/>
        <end position="153"/>
    </location>
</feature>
<dbReference type="Pfam" id="PF08240">
    <property type="entry name" value="ADH_N"/>
    <property type="match status" value="1"/>
</dbReference>
<keyword evidence="2" id="KW-0479">Metal-binding</keyword>
<protein>
    <submittedName>
        <fullName evidence="7">Glutathione-dependent formaldehyde dehydrogenase</fullName>
    </submittedName>
</protein>
<evidence type="ECO:0000256" key="4">
    <source>
        <dbReference type="SAM" id="Phobius"/>
    </source>
</evidence>
<dbReference type="Pfam" id="PF00107">
    <property type="entry name" value="ADH_zinc_N"/>
    <property type="match status" value="1"/>
</dbReference>
<keyword evidence="8" id="KW-1185">Reference proteome</keyword>
<dbReference type="PANTHER" id="PTHR42813:SF2">
    <property type="entry name" value="DEHYDROGENASE, ZINC-CONTAINING, PUTATIVE (AFU_ORTHOLOGUE AFUA_2G02810)-RELATED"/>
    <property type="match status" value="1"/>
</dbReference>
<dbReference type="Gene3D" id="3.40.50.720">
    <property type="entry name" value="NAD(P)-binding Rossmann-like Domain"/>
    <property type="match status" value="1"/>
</dbReference>
<keyword evidence="3" id="KW-0862">Zinc</keyword>
<keyword evidence="4" id="KW-0812">Transmembrane</keyword>
<dbReference type="InterPro" id="IPR013154">
    <property type="entry name" value="ADH-like_N"/>
</dbReference>
<evidence type="ECO:0000259" key="5">
    <source>
        <dbReference type="Pfam" id="PF00107"/>
    </source>
</evidence>
<dbReference type="SUPFAM" id="SSF51735">
    <property type="entry name" value="NAD(P)-binding Rossmann-fold domains"/>
    <property type="match status" value="1"/>
</dbReference>
<evidence type="ECO:0000256" key="1">
    <source>
        <dbReference type="ARBA" id="ARBA00001947"/>
    </source>
</evidence>
<dbReference type="InterPro" id="IPR011032">
    <property type="entry name" value="GroES-like_sf"/>
</dbReference>
<dbReference type="RefSeq" id="WP_211868349.1">
    <property type="nucleotide sequence ID" value="NZ_JAAEDI010000009.1"/>
</dbReference>
<dbReference type="SUPFAM" id="SSF50129">
    <property type="entry name" value="GroES-like"/>
    <property type="match status" value="1"/>
</dbReference>
<evidence type="ECO:0000256" key="2">
    <source>
        <dbReference type="ARBA" id="ARBA00022723"/>
    </source>
</evidence>
<feature type="domain" description="Alcohol dehydrogenase-like C-terminal" evidence="5">
    <location>
        <begin position="196"/>
        <end position="265"/>
    </location>
</feature>
<name>A0ABS5EG24_9PROT</name>
<evidence type="ECO:0000259" key="6">
    <source>
        <dbReference type="Pfam" id="PF08240"/>
    </source>
</evidence>
<dbReference type="InterPro" id="IPR036291">
    <property type="entry name" value="NAD(P)-bd_dom_sf"/>
</dbReference>
<evidence type="ECO:0000313" key="8">
    <source>
        <dbReference type="Proteomes" id="UP000698752"/>
    </source>
</evidence>
<dbReference type="Proteomes" id="UP000698752">
    <property type="component" value="Unassembled WGS sequence"/>
</dbReference>
<dbReference type="CDD" id="cd08283">
    <property type="entry name" value="FDH_like_1"/>
    <property type="match status" value="1"/>
</dbReference>
<reference evidence="8" key="1">
    <citation type="journal article" date="2021" name="Syst. Appl. Microbiol.">
        <title>Roseomonas hellenica sp. nov., isolated from roots of wild-growing Alkanna tinctoria.</title>
        <authorList>
            <person name="Rat A."/>
            <person name="Naranjo H.D."/>
            <person name="Lebbe L."/>
            <person name="Cnockaert M."/>
            <person name="Krigas N."/>
            <person name="Grigoriadou K."/>
            <person name="Maloupa E."/>
            <person name="Willems A."/>
        </authorList>
    </citation>
    <scope>NUCLEOTIDE SEQUENCE [LARGE SCALE GENOMIC DNA]</scope>
    <source>
        <strain evidence="8">LMG 31159</strain>
    </source>
</reference>
<comment type="caution">
    <text evidence="7">The sequence shown here is derived from an EMBL/GenBank/DDBJ whole genome shotgun (WGS) entry which is preliminary data.</text>
</comment>
<accession>A0ABS5EG24</accession>
<dbReference type="Gene3D" id="3.90.180.10">
    <property type="entry name" value="Medium-chain alcohol dehydrogenases, catalytic domain"/>
    <property type="match status" value="1"/>
</dbReference>
<evidence type="ECO:0000313" key="7">
    <source>
        <dbReference type="EMBL" id="MBR0649971.1"/>
    </source>
</evidence>
<sequence>MKALTWHGRGDIRCETVPDPEIKDGRDAIIRVTSCAICGSDLHLYGGFVPRMESGDILGHECMGEVVEVGRDNKKLKPGDRVIVPFTICCGACRYCQAGQWSLCETTNPNASEQAQSLGYPTAGMFGYSHLTGGYSGGQAEYLRVPFADVGPLKVPAGVPDDQLLFLSDILPTGYMAAENCDIQPGNIIVVFGCGPVGLFAIMSAFLLGAERVIAIDAVPERLALARKLGAETIDDGEEEVQERILQLTRGLGPDAVIEAVGMESHGQQTMMQKAASFVASHTASVERPFALNAAILACRPGTVLSVPGVYMGSVPVAFGALMNKGLILRTGQTHMLRYMKPLLDRIERGELDPSVIITHRLASLDDGPEMYDTFRDKKDGCIKVVMRPHG</sequence>
<evidence type="ECO:0000256" key="3">
    <source>
        <dbReference type="ARBA" id="ARBA00022833"/>
    </source>
</evidence>
<dbReference type="EMBL" id="JAAEDI010000009">
    <property type="protein sequence ID" value="MBR0649971.1"/>
    <property type="molecule type" value="Genomic_DNA"/>
</dbReference>
<keyword evidence="4" id="KW-1133">Transmembrane helix</keyword>
<comment type="cofactor">
    <cofactor evidence="1">
        <name>Zn(2+)</name>
        <dbReference type="ChEBI" id="CHEBI:29105"/>
    </cofactor>
</comment>
<proteinExistence type="predicted"/>
<gene>
    <name evidence="7" type="ORF">GXW78_09880</name>
</gene>
<keyword evidence="4" id="KW-0472">Membrane</keyword>